<feature type="compositionally biased region" description="Basic and acidic residues" evidence="1">
    <location>
        <begin position="187"/>
        <end position="197"/>
    </location>
</feature>
<evidence type="ECO:0000313" key="2">
    <source>
        <dbReference type="EMBL" id="CZT07917.1"/>
    </source>
</evidence>
<organism evidence="2 3">
    <name type="scientific">Rhynchosporium agropyri</name>
    <dbReference type="NCBI Taxonomy" id="914238"/>
    <lineage>
        <taxon>Eukaryota</taxon>
        <taxon>Fungi</taxon>
        <taxon>Dikarya</taxon>
        <taxon>Ascomycota</taxon>
        <taxon>Pezizomycotina</taxon>
        <taxon>Leotiomycetes</taxon>
        <taxon>Helotiales</taxon>
        <taxon>Ploettnerulaceae</taxon>
        <taxon>Rhynchosporium</taxon>
    </lineage>
</organism>
<protein>
    <submittedName>
        <fullName evidence="2">Uncharacterized protein</fullName>
    </submittedName>
</protein>
<evidence type="ECO:0000313" key="3">
    <source>
        <dbReference type="Proteomes" id="UP000178912"/>
    </source>
</evidence>
<sequence length="217" mass="25202">MALITPESSPADPDRQASSAHLLSAPTMLSSPLMSTNACNTTLFCCDNLYPLTHPHGPHEQAIYHFAYYMVNTTSSPTPRTYLPATHSKILEEACYVIRFQRWMNGEKGEIRHFMPHPNQDTTFIELKQSTLAASSRKEKWIPNWRYLKFRCDIHQGPWFICYVLEKRDWREEVVSLEVRSVKRKRNAEAESEREESLSSEEEEPQYSSTCKSVKRQ</sequence>
<dbReference type="Proteomes" id="UP000178912">
    <property type="component" value="Unassembled WGS sequence"/>
</dbReference>
<dbReference type="AlphaFoldDB" id="A0A1E1LBS6"/>
<keyword evidence="3" id="KW-1185">Reference proteome</keyword>
<evidence type="ECO:0000256" key="1">
    <source>
        <dbReference type="SAM" id="MobiDB-lite"/>
    </source>
</evidence>
<feature type="region of interest" description="Disordered" evidence="1">
    <location>
        <begin position="180"/>
        <end position="217"/>
    </location>
</feature>
<dbReference type="OrthoDB" id="3539078at2759"/>
<gene>
    <name evidence="2" type="ORF">RAG0_13194</name>
</gene>
<reference evidence="3" key="1">
    <citation type="submission" date="2016-03" db="EMBL/GenBank/DDBJ databases">
        <authorList>
            <person name="Guldener U."/>
        </authorList>
    </citation>
    <scope>NUCLEOTIDE SEQUENCE [LARGE SCALE GENOMIC DNA]</scope>
    <source>
        <strain evidence="3">04CH-RAC-A.6.1</strain>
    </source>
</reference>
<dbReference type="EMBL" id="FJUX01000100">
    <property type="protein sequence ID" value="CZT07917.1"/>
    <property type="molecule type" value="Genomic_DNA"/>
</dbReference>
<proteinExistence type="predicted"/>
<name>A0A1E1LBS6_9HELO</name>
<accession>A0A1E1LBS6</accession>